<keyword evidence="2" id="KW-1185">Reference proteome</keyword>
<dbReference type="EMBL" id="SZVO01000026">
    <property type="protein sequence ID" value="TKT85981.1"/>
    <property type="molecule type" value="Genomic_DNA"/>
</dbReference>
<dbReference type="OrthoDB" id="576140at2"/>
<accession>A0A4U6CR84</accession>
<gene>
    <name evidence="1" type="ORF">FDK13_32805</name>
</gene>
<reference evidence="1 2" key="1">
    <citation type="submission" date="2019-05" db="EMBL/GenBank/DDBJ databases">
        <title>Dyadobacter AR-3-8 sp. nov., isolated from arctic soil.</title>
        <authorList>
            <person name="Chaudhary D.K."/>
        </authorList>
    </citation>
    <scope>NUCLEOTIDE SEQUENCE [LARGE SCALE GENOMIC DNA]</scope>
    <source>
        <strain evidence="1 2">AR-3-8</strain>
    </source>
</reference>
<dbReference type="Proteomes" id="UP000304900">
    <property type="component" value="Unassembled WGS sequence"/>
</dbReference>
<evidence type="ECO:0000313" key="2">
    <source>
        <dbReference type="Proteomes" id="UP000304900"/>
    </source>
</evidence>
<evidence type="ECO:0000313" key="1">
    <source>
        <dbReference type="EMBL" id="TKT85981.1"/>
    </source>
</evidence>
<protein>
    <submittedName>
        <fullName evidence="1">DUF932 domain-containing protein</fullName>
    </submittedName>
</protein>
<dbReference type="AlphaFoldDB" id="A0A4U6CR84"/>
<proteinExistence type="predicted"/>
<organism evidence="1 2">
    <name type="scientific">Dyadobacter frigoris</name>
    <dbReference type="NCBI Taxonomy" id="2576211"/>
    <lineage>
        <taxon>Bacteria</taxon>
        <taxon>Pseudomonadati</taxon>
        <taxon>Bacteroidota</taxon>
        <taxon>Cytophagia</taxon>
        <taxon>Cytophagales</taxon>
        <taxon>Spirosomataceae</taxon>
        <taxon>Dyadobacter</taxon>
    </lineage>
</organism>
<dbReference type="InterPro" id="IPR026325">
    <property type="entry name" value="DUF932"/>
</dbReference>
<comment type="caution">
    <text evidence="1">The sequence shown here is derived from an EMBL/GenBank/DDBJ whole genome shotgun (WGS) entry which is preliminary data.</text>
</comment>
<sequence>MAHNLHFDENTGKHSFLSVKEKAWHGLGQILDEHPTSEQAIKQAGLDYEVVKAPLFIHTNPVRIEPGGDLATEWETPVPNFFATKRMDTGMPLGVVGKDYHIVQNRDAFSFFDSISGCGDILYETAGALGGGYGK</sequence>
<dbReference type="Pfam" id="PF06067">
    <property type="entry name" value="DUF932"/>
    <property type="match status" value="1"/>
</dbReference>
<name>A0A4U6CR84_9BACT</name>